<dbReference type="RefSeq" id="YP_418076.1">
    <property type="nucleotide sequence ID" value="NC_007623.1"/>
</dbReference>
<reference evidence="1 2" key="3">
    <citation type="journal article" date="2004" name="Bioinformatics">
        <title>PHIRE, a deterministic approach to reveal regulatory elements in bacteriophage genomes.</title>
        <authorList>
            <person name="Lavigne R."/>
            <person name="Sun W.D."/>
            <person name="Volckaert G."/>
        </authorList>
    </citation>
    <scope>NUCLEOTIDE SEQUENCE [LARGE SCALE GENOMIC DNA]</scope>
</reference>
<reference evidence="1 2" key="1">
    <citation type="journal article" date="2002" name="Genetika">
        <title>Phenogenetic characterization of a group of giant Phi KZ-like bacteriophages of Pseudomonas aeruginosa].</title>
        <authorList>
            <person name="Burkal'tseva M.V."/>
            <person name="Krylov V.N."/>
            <person name="Pleteneva E.A."/>
            <person name="Shaburova O.V."/>
            <person name="Krylov S.V."/>
            <person name="Volckaert G."/>
            <person name="Sykilinda N.N."/>
            <person name="Kurochkina L.P."/>
            <person name="Mesyanzhinov V.V."/>
        </authorList>
    </citation>
    <scope>NUCLEOTIDE SEQUENCE [LARGE SCALE GENOMIC DNA]</scope>
</reference>
<dbReference type="KEGG" id="vg:5176722"/>
<sequence>MKSVIINLDPDTRAELYADVSNTLMDFILIEALTIALKDYSSSVETLQDAIADPEYYKNDPDTNIEQSIELLLDVLKELDRQDGEDVESPFYDVSSYSDWLRDKLCLAISSITDANSPLDFMMLNDVLTLPELSKQFNFQGKHLNNRVVMLLTGVDDHL</sequence>
<proteinExistence type="predicted"/>
<protein>
    <submittedName>
        <fullName evidence="1">Uncharacterized protein</fullName>
    </submittedName>
</protein>
<name>Q2Z138_9CAUD</name>
<accession>Q2Z138</accession>
<keyword evidence="2" id="KW-1185">Reference proteome</keyword>
<dbReference type="GeneID" id="5176722"/>
<dbReference type="EMBL" id="AJ697969">
    <property type="protein sequence ID" value="CAG27137.1"/>
    <property type="molecule type" value="Genomic_DNA"/>
</dbReference>
<reference evidence="1 2" key="4">
    <citation type="journal article" date="2005" name="J. Mol. Biol.">
        <title>Genome comparison of Pseudomonas aeruginosa large phages.</title>
        <authorList>
            <person name="Hertveldt K."/>
            <person name="Lavigne R."/>
            <person name="Pleteneva E."/>
            <person name="Sernova N."/>
            <person name="Kurochkina L."/>
            <person name="Korchevskii R."/>
            <person name="Robben J."/>
            <person name="Mesyanzhinov V."/>
            <person name="Krylov V.N."/>
            <person name="Volckaert G."/>
        </authorList>
    </citation>
    <scope>NUCLEOTIDE SEQUENCE</scope>
</reference>
<dbReference type="Proteomes" id="UP000001239">
    <property type="component" value="Segment"/>
</dbReference>
<reference evidence="1 2" key="2">
    <citation type="journal article" date="2003" name="Res. Microbiol.">
        <title>Myoviridae bacteriophages of Pseudomonas aeruginosa: a long and complex evolutionary pathway.</title>
        <authorList>
            <person name="Krylov V.N."/>
            <person name="Pleteneva E.A."/>
            <person name="Bourkalsteva M.V."/>
            <person name="Shaburova O.V."/>
            <person name="Volckaert G."/>
            <person name="Sykilinda N.N."/>
            <person name="Kurochkina L.P."/>
            <person name="Mesyanzhinov V.V."/>
        </authorList>
    </citation>
    <scope>NUCLEOTIDE SEQUENCE [LARGE SCALE GENOMIC DNA]</scope>
</reference>
<evidence type="ECO:0000313" key="2">
    <source>
        <dbReference type="Proteomes" id="UP000001239"/>
    </source>
</evidence>
<organism evidence="1 2">
    <name type="scientific">Pseudomonas phage EL</name>
    <dbReference type="NCBI Taxonomy" id="273133"/>
    <lineage>
        <taxon>Viruses</taxon>
        <taxon>Duplodnaviria</taxon>
        <taxon>Heunggongvirae</taxon>
        <taxon>Uroviricota</taxon>
        <taxon>Caudoviricetes</taxon>
        <taxon>Chimalliviridae</taxon>
        <taxon>Elvirus</taxon>
        <taxon>Elvirus EL</taxon>
    </lineage>
</organism>
<evidence type="ECO:0000313" key="1">
    <source>
        <dbReference type="EMBL" id="CAG27137.1"/>
    </source>
</evidence>